<proteinExistence type="predicted"/>
<comment type="caution">
    <text evidence="1">The sequence shown here is derived from an EMBL/GenBank/DDBJ whole genome shotgun (WGS) entry which is preliminary data.</text>
</comment>
<reference evidence="1" key="2">
    <citation type="journal article" date="2020" name="Nat. Commun.">
        <title>Large-scale genome sequencing of mycorrhizal fungi provides insights into the early evolution of symbiotic traits.</title>
        <authorList>
            <person name="Miyauchi S."/>
            <person name="Kiss E."/>
            <person name="Kuo A."/>
            <person name="Drula E."/>
            <person name="Kohler A."/>
            <person name="Sanchez-Garcia M."/>
            <person name="Morin E."/>
            <person name="Andreopoulos B."/>
            <person name="Barry K.W."/>
            <person name="Bonito G."/>
            <person name="Buee M."/>
            <person name="Carver A."/>
            <person name="Chen C."/>
            <person name="Cichocki N."/>
            <person name="Clum A."/>
            <person name="Culley D."/>
            <person name="Crous P.W."/>
            <person name="Fauchery L."/>
            <person name="Girlanda M."/>
            <person name="Hayes R.D."/>
            <person name="Keri Z."/>
            <person name="LaButti K."/>
            <person name="Lipzen A."/>
            <person name="Lombard V."/>
            <person name="Magnuson J."/>
            <person name="Maillard F."/>
            <person name="Murat C."/>
            <person name="Nolan M."/>
            <person name="Ohm R.A."/>
            <person name="Pangilinan J."/>
            <person name="Pereira M.F."/>
            <person name="Perotto S."/>
            <person name="Peter M."/>
            <person name="Pfister S."/>
            <person name="Riley R."/>
            <person name="Sitrit Y."/>
            <person name="Stielow J.B."/>
            <person name="Szollosi G."/>
            <person name="Zifcakova L."/>
            <person name="Stursova M."/>
            <person name="Spatafora J.W."/>
            <person name="Tedersoo L."/>
            <person name="Vaario L.M."/>
            <person name="Yamada A."/>
            <person name="Yan M."/>
            <person name="Wang P."/>
            <person name="Xu J."/>
            <person name="Bruns T."/>
            <person name="Baldrian P."/>
            <person name="Vilgalys R."/>
            <person name="Dunand C."/>
            <person name="Henrissat B."/>
            <person name="Grigoriev I.V."/>
            <person name="Hibbett D."/>
            <person name="Nagy L.G."/>
            <person name="Martin F.M."/>
        </authorList>
    </citation>
    <scope>NUCLEOTIDE SEQUENCE</scope>
    <source>
        <strain evidence="1">P2</strain>
    </source>
</reference>
<dbReference type="EMBL" id="MU118038">
    <property type="protein sequence ID" value="KAF9647231.1"/>
    <property type="molecule type" value="Genomic_DNA"/>
</dbReference>
<dbReference type="Proteomes" id="UP000886501">
    <property type="component" value="Unassembled WGS sequence"/>
</dbReference>
<accession>A0ACB6ZC42</accession>
<organism evidence="1 2">
    <name type="scientific">Thelephora ganbajun</name>
    <name type="common">Ganba fungus</name>
    <dbReference type="NCBI Taxonomy" id="370292"/>
    <lineage>
        <taxon>Eukaryota</taxon>
        <taxon>Fungi</taxon>
        <taxon>Dikarya</taxon>
        <taxon>Basidiomycota</taxon>
        <taxon>Agaricomycotina</taxon>
        <taxon>Agaricomycetes</taxon>
        <taxon>Thelephorales</taxon>
        <taxon>Thelephoraceae</taxon>
        <taxon>Thelephora</taxon>
    </lineage>
</organism>
<evidence type="ECO:0000313" key="2">
    <source>
        <dbReference type="Proteomes" id="UP000886501"/>
    </source>
</evidence>
<evidence type="ECO:0000313" key="1">
    <source>
        <dbReference type="EMBL" id="KAF9647231.1"/>
    </source>
</evidence>
<keyword evidence="2" id="KW-1185">Reference proteome</keyword>
<protein>
    <submittedName>
        <fullName evidence="1">Uncharacterized protein</fullName>
    </submittedName>
</protein>
<reference evidence="1" key="1">
    <citation type="submission" date="2019-10" db="EMBL/GenBank/DDBJ databases">
        <authorList>
            <consortium name="DOE Joint Genome Institute"/>
            <person name="Kuo A."/>
            <person name="Miyauchi S."/>
            <person name="Kiss E."/>
            <person name="Drula E."/>
            <person name="Kohler A."/>
            <person name="Sanchez-Garcia M."/>
            <person name="Andreopoulos B."/>
            <person name="Barry K.W."/>
            <person name="Bonito G."/>
            <person name="Buee M."/>
            <person name="Carver A."/>
            <person name="Chen C."/>
            <person name="Cichocki N."/>
            <person name="Clum A."/>
            <person name="Culley D."/>
            <person name="Crous P.W."/>
            <person name="Fauchery L."/>
            <person name="Girlanda M."/>
            <person name="Hayes R."/>
            <person name="Keri Z."/>
            <person name="Labutti K."/>
            <person name="Lipzen A."/>
            <person name="Lombard V."/>
            <person name="Magnuson J."/>
            <person name="Maillard F."/>
            <person name="Morin E."/>
            <person name="Murat C."/>
            <person name="Nolan M."/>
            <person name="Ohm R."/>
            <person name="Pangilinan J."/>
            <person name="Pereira M."/>
            <person name="Perotto S."/>
            <person name="Peter M."/>
            <person name="Riley R."/>
            <person name="Sitrit Y."/>
            <person name="Stielow B."/>
            <person name="Szollosi G."/>
            <person name="Zifcakova L."/>
            <person name="Stursova M."/>
            <person name="Spatafora J.W."/>
            <person name="Tedersoo L."/>
            <person name="Vaario L.-M."/>
            <person name="Yamada A."/>
            <person name="Yan M."/>
            <person name="Wang P."/>
            <person name="Xu J."/>
            <person name="Bruns T."/>
            <person name="Baldrian P."/>
            <person name="Vilgalys R."/>
            <person name="Henrissat B."/>
            <person name="Grigoriev I.V."/>
            <person name="Hibbett D."/>
            <person name="Nagy L.G."/>
            <person name="Martin F.M."/>
        </authorList>
    </citation>
    <scope>NUCLEOTIDE SEQUENCE</scope>
    <source>
        <strain evidence="1">P2</strain>
    </source>
</reference>
<sequence length="238" mass="26309">MGFASTYPHCHQASNERRMLVMGPEEHMEIFGMRYLEEHSWGCSLAATLIWRIARLGKYARSLIPGYNTPVGSKYASKAEAIRSKDELMSEPPPNHRMVPAKLTAELMASGSVIFRTTQRAQCAFSALFPKDSAQALVAYRESLVSGDSTDTEKKDDSPVAHIPTYIMSPGYNTVQQKAPGRRFLGCSTATKTQEGYWCWCPERTEENAENGGDGDVCGGGVNRPHVLLRQSARKEGD</sequence>
<name>A0ACB6ZC42_THEGA</name>
<gene>
    <name evidence="1" type="ORF">BDM02DRAFT_3261810</name>
</gene>